<accession>A0A9Q0DFH8</accession>
<keyword evidence="3" id="KW-1185">Reference proteome</keyword>
<feature type="compositionally biased region" description="Basic and acidic residues" evidence="1">
    <location>
        <begin position="10"/>
        <end position="24"/>
    </location>
</feature>
<evidence type="ECO:0000256" key="1">
    <source>
        <dbReference type="SAM" id="MobiDB-lite"/>
    </source>
</evidence>
<feature type="region of interest" description="Disordered" evidence="1">
    <location>
        <begin position="1"/>
        <end position="71"/>
    </location>
</feature>
<name>A0A9Q0DFH8_9TELE</name>
<comment type="caution">
    <text evidence="2">The sequence shown here is derived from an EMBL/GenBank/DDBJ whole genome shotgun (WGS) entry which is preliminary data.</text>
</comment>
<dbReference type="EMBL" id="JANIIK010000116">
    <property type="protein sequence ID" value="KAJ3588019.1"/>
    <property type="molecule type" value="Genomic_DNA"/>
</dbReference>
<proteinExistence type="predicted"/>
<sequence>MKSRNNRSRRSQDGAHQRRNKDQDASTLPFSPPGVETAGEVRPAPRRQTSERTACYYRSSSAIGKMNSSGA</sequence>
<reference evidence="2" key="1">
    <citation type="submission" date="2022-07" db="EMBL/GenBank/DDBJ databases">
        <title>Chromosome-level genome of Muraenolepis orangiensis.</title>
        <authorList>
            <person name="Kim J."/>
        </authorList>
    </citation>
    <scope>NUCLEOTIDE SEQUENCE</scope>
    <source>
        <strain evidence="2">KU_S4_2022</strain>
        <tissue evidence="2">Muscle</tissue>
    </source>
</reference>
<protein>
    <submittedName>
        <fullName evidence="2">Uncharacterized protein</fullName>
    </submittedName>
</protein>
<evidence type="ECO:0000313" key="2">
    <source>
        <dbReference type="EMBL" id="KAJ3588019.1"/>
    </source>
</evidence>
<gene>
    <name evidence="2" type="ORF">NHX12_011613</name>
</gene>
<organism evidence="2 3">
    <name type="scientific">Muraenolepis orangiensis</name>
    <name type="common">Patagonian moray cod</name>
    <dbReference type="NCBI Taxonomy" id="630683"/>
    <lineage>
        <taxon>Eukaryota</taxon>
        <taxon>Metazoa</taxon>
        <taxon>Chordata</taxon>
        <taxon>Craniata</taxon>
        <taxon>Vertebrata</taxon>
        <taxon>Euteleostomi</taxon>
        <taxon>Actinopterygii</taxon>
        <taxon>Neopterygii</taxon>
        <taxon>Teleostei</taxon>
        <taxon>Neoteleostei</taxon>
        <taxon>Acanthomorphata</taxon>
        <taxon>Zeiogadaria</taxon>
        <taxon>Gadariae</taxon>
        <taxon>Gadiformes</taxon>
        <taxon>Muraenolepidoidei</taxon>
        <taxon>Muraenolepididae</taxon>
        <taxon>Muraenolepis</taxon>
    </lineage>
</organism>
<feature type="compositionally biased region" description="Polar residues" evidence="1">
    <location>
        <begin position="58"/>
        <end position="71"/>
    </location>
</feature>
<dbReference type="AlphaFoldDB" id="A0A9Q0DFH8"/>
<evidence type="ECO:0000313" key="3">
    <source>
        <dbReference type="Proteomes" id="UP001148018"/>
    </source>
</evidence>
<dbReference type="Proteomes" id="UP001148018">
    <property type="component" value="Unassembled WGS sequence"/>
</dbReference>